<keyword evidence="1" id="KW-1133">Transmembrane helix</keyword>
<sequence>MKTITLSIRKLLLLRLNLVICALSFTIPIIVSHPQWITGTVVNCLLYLTAEKLSKKEILPVIVLPSLGAITYGVLFGPQTIFLYYFLPFIWVGNYLLISLFSALKNQNYFIRVVLSSFTKYLFLVVFANIYFGFKIVPKLFITSMGMIQLVTALSGGILSYFILKFLNKNHE</sequence>
<comment type="caution">
    <text evidence="2">The sequence shown here is derived from an EMBL/GenBank/DDBJ whole genome shotgun (WGS) entry which is preliminary data.</text>
</comment>
<accession>A0A2M8F0T6</accession>
<feature type="transmembrane region" description="Helical" evidence="1">
    <location>
        <begin position="113"/>
        <end position="134"/>
    </location>
</feature>
<feature type="transmembrane region" description="Helical" evidence="1">
    <location>
        <begin position="140"/>
        <end position="164"/>
    </location>
</feature>
<evidence type="ECO:0000313" key="3">
    <source>
        <dbReference type="Proteomes" id="UP000229777"/>
    </source>
</evidence>
<keyword evidence="1" id="KW-0472">Membrane</keyword>
<protein>
    <recommendedName>
        <fullName evidence="4">ECF transporter S component</fullName>
    </recommendedName>
</protein>
<name>A0A2M8F0T6_9BACT</name>
<dbReference type="EMBL" id="PFSA01000026">
    <property type="protein sequence ID" value="PJC32904.1"/>
    <property type="molecule type" value="Genomic_DNA"/>
</dbReference>
<reference evidence="3" key="1">
    <citation type="submission" date="2017-09" db="EMBL/GenBank/DDBJ databases">
        <title>Depth-based differentiation of microbial function through sediment-hosted aquifers and enrichment of novel symbionts in the deep terrestrial subsurface.</title>
        <authorList>
            <person name="Probst A.J."/>
            <person name="Ladd B."/>
            <person name="Jarett J.K."/>
            <person name="Geller-Mcgrath D.E."/>
            <person name="Sieber C.M.K."/>
            <person name="Emerson J.B."/>
            <person name="Anantharaman K."/>
            <person name="Thomas B.C."/>
            <person name="Malmstrom R."/>
            <person name="Stieglmeier M."/>
            <person name="Klingl A."/>
            <person name="Woyke T."/>
            <person name="Ryan C.M."/>
            <person name="Banfield J.F."/>
        </authorList>
    </citation>
    <scope>NUCLEOTIDE SEQUENCE [LARGE SCALE GENOMIC DNA]</scope>
</reference>
<evidence type="ECO:0000313" key="2">
    <source>
        <dbReference type="EMBL" id="PJC32904.1"/>
    </source>
</evidence>
<feature type="transmembrane region" description="Helical" evidence="1">
    <location>
        <begin position="12"/>
        <end position="30"/>
    </location>
</feature>
<dbReference type="Proteomes" id="UP000229777">
    <property type="component" value="Unassembled WGS sequence"/>
</dbReference>
<evidence type="ECO:0000256" key="1">
    <source>
        <dbReference type="SAM" id="Phobius"/>
    </source>
</evidence>
<proteinExistence type="predicted"/>
<evidence type="ECO:0008006" key="4">
    <source>
        <dbReference type="Google" id="ProtNLM"/>
    </source>
</evidence>
<gene>
    <name evidence="2" type="ORF">CO049_01525</name>
</gene>
<organism evidence="2 3">
    <name type="scientific">Candidatus Roizmanbacteria bacterium CG_4_9_14_0_2_um_filter_36_12</name>
    <dbReference type="NCBI Taxonomy" id="1974837"/>
    <lineage>
        <taxon>Bacteria</taxon>
        <taxon>Candidatus Roizmaniibacteriota</taxon>
    </lineage>
</organism>
<keyword evidence="1" id="KW-0812">Transmembrane</keyword>
<dbReference type="AlphaFoldDB" id="A0A2M8F0T6"/>
<feature type="transmembrane region" description="Helical" evidence="1">
    <location>
        <begin position="82"/>
        <end position="101"/>
    </location>
</feature>